<name>A0A915HRK6_ROMCU</name>
<organism evidence="2 3">
    <name type="scientific">Romanomermis culicivorax</name>
    <name type="common">Nematode worm</name>
    <dbReference type="NCBI Taxonomy" id="13658"/>
    <lineage>
        <taxon>Eukaryota</taxon>
        <taxon>Metazoa</taxon>
        <taxon>Ecdysozoa</taxon>
        <taxon>Nematoda</taxon>
        <taxon>Enoplea</taxon>
        <taxon>Dorylaimia</taxon>
        <taxon>Mermithida</taxon>
        <taxon>Mermithoidea</taxon>
        <taxon>Mermithidae</taxon>
        <taxon>Romanomermis</taxon>
    </lineage>
</organism>
<keyword evidence="2" id="KW-1185">Reference proteome</keyword>
<evidence type="ECO:0000256" key="1">
    <source>
        <dbReference type="SAM" id="MobiDB-lite"/>
    </source>
</evidence>
<feature type="compositionally biased region" description="Basic and acidic residues" evidence="1">
    <location>
        <begin position="178"/>
        <end position="202"/>
    </location>
</feature>
<accession>A0A915HRK6</accession>
<evidence type="ECO:0000313" key="2">
    <source>
        <dbReference type="Proteomes" id="UP000887565"/>
    </source>
</evidence>
<evidence type="ECO:0000313" key="3">
    <source>
        <dbReference type="WBParaSite" id="nRc.2.0.1.t04558-RA"/>
    </source>
</evidence>
<reference evidence="3" key="1">
    <citation type="submission" date="2022-11" db="UniProtKB">
        <authorList>
            <consortium name="WormBaseParasite"/>
        </authorList>
    </citation>
    <scope>IDENTIFICATION</scope>
</reference>
<feature type="compositionally biased region" description="Basic and acidic residues" evidence="1">
    <location>
        <begin position="109"/>
        <end position="126"/>
    </location>
</feature>
<protein>
    <submittedName>
        <fullName evidence="3">Uncharacterized protein</fullName>
    </submittedName>
</protein>
<proteinExistence type="predicted"/>
<dbReference type="WBParaSite" id="nRc.2.0.1.t04558-RA">
    <property type="protein sequence ID" value="nRc.2.0.1.t04558-RA"/>
    <property type="gene ID" value="nRc.2.0.1.g04558"/>
</dbReference>
<sequence length="202" mass="22555">MPAPTAIAAISQPPPVVPMALNATQSAPQPSTMQLLPMLPMGKLQQLSTSTANLDRYSQPIPKPAQYEHSVKQKTQQQEEVQSRKAHKTCMRDEPHSRRRPLPSTSHTQCDKTPSEHRVKHSEQRAKQKYRHTAGHATSTTSMTAQSKVMPTKHPGTQMKTAQSSVQPQQTLLACCSDSHRPPHELHQHDEHHCHEGDHSPH</sequence>
<feature type="compositionally biased region" description="Polar residues" evidence="1">
    <location>
        <begin position="136"/>
        <end position="149"/>
    </location>
</feature>
<feature type="compositionally biased region" description="Polar residues" evidence="1">
    <location>
        <begin position="158"/>
        <end position="172"/>
    </location>
</feature>
<dbReference type="AlphaFoldDB" id="A0A915HRK6"/>
<feature type="region of interest" description="Disordered" evidence="1">
    <location>
        <begin position="44"/>
        <end position="202"/>
    </location>
</feature>
<dbReference type="Proteomes" id="UP000887565">
    <property type="component" value="Unplaced"/>
</dbReference>